<feature type="compositionally biased region" description="Polar residues" evidence="1">
    <location>
        <begin position="257"/>
        <end position="284"/>
    </location>
</feature>
<feature type="compositionally biased region" description="Low complexity" evidence="1">
    <location>
        <begin position="306"/>
        <end position="317"/>
    </location>
</feature>
<feature type="compositionally biased region" description="Low complexity" evidence="1">
    <location>
        <begin position="176"/>
        <end position="189"/>
    </location>
</feature>
<feature type="compositionally biased region" description="Acidic residues" evidence="1">
    <location>
        <begin position="362"/>
        <end position="374"/>
    </location>
</feature>
<feature type="compositionally biased region" description="Basic and acidic residues" evidence="1">
    <location>
        <begin position="347"/>
        <end position="361"/>
    </location>
</feature>
<feature type="compositionally biased region" description="Basic and acidic residues" evidence="1">
    <location>
        <begin position="230"/>
        <end position="243"/>
    </location>
</feature>
<reference evidence="2 3" key="1">
    <citation type="submission" date="2022-12" db="EMBL/GenBank/DDBJ databases">
        <title>Genomic features and morphological characterization of a novel Knufia sp. strain isolated from spacecraft assembly facility.</title>
        <authorList>
            <person name="Teixeira M."/>
            <person name="Chander A.M."/>
            <person name="Stajich J.E."/>
            <person name="Venkateswaran K."/>
        </authorList>
    </citation>
    <scope>NUCLEOTIDE SEQUENCE [LARGE SCALE GENOMIC DNA]</scope>
    <source>
        <strain evidence="2 3">FJI-L2-BK-P2</strain>
    </source>
</reference>
<dbReference type="EMBL" id="JAKLMC020000008">
    <property type="protein sequence ID" value="KAK5954535.1"/>
    <property type="molecule type" value="Genomic_DNA"/>
</dbReference>
<evidence type="ECO:0000313" key="3">
    <source>
        <dbReference type="Proteomes" id="UP001316803"/>
    </source>
</evidence>
<dbReference type="Proteomes" id="UP001316803">
    <property type="component" value="Unassembled WGS sequence"/>
</dbReference>
<accession>A0AAN8EI37</accession>
<organism evidence="2 3">
    <name type="scientific">Knufia fluminis</name>
    <dbReference type="NCBI Taxonomy" id="191047"/>
    <lineage>
        <taxon>Eukaryota</taxon>
        <taxon>Fungi</taxon>
        <taxon>Dikarya</taxon>
        <taxon>Ascomycota</taxon>
        <taxon>Pezizomycotina</taxon>
        <taxon>Eurotiomycetes</taxon>
        <taxon>Chaetothyriomycetidae</taxon>
        <taxon>Chaetothyriales</taxon>
        <taxon>Trichomeriaceae</taxon>
        <taxon>Knufia</taxon>
    </lineage>
</organism>
<comment type="caution">
    <text evidence="2">The sequence shown here is derived from an EMBL/GenBank/DDBJ whole genome shotgun (WGS) entry which is preliminary data.</text>
</comment>
<dbReference type="AlphaFoldDB" id="A0AAN8EI37"/>
<evidence type="ECO:0000313" key="2">
    <source>
        <dbReference type="EMBL" id="KAK5954535.1"/>
    </source>
</evidence>
<keyword evidence="3" id="KW-1185">Reference proteome</keyword>
<name>A0AAN8EI37_9EURO</name>
<protein>
    <submittedName>
        <fullName evidence="2">Uncharacterized protein</fullName>
    </submittedName>
</protein>
<gene>
    <name evidence="2" type="ORF">OHC33_004257</name>
</gene>
<proteinExistence type="predicted"/>
<feature type="region of interest" description="Disordered" evidence="1">
    <location>
        <begin position="176"/>
        <end position="390"/>
    </location>
</feature>
<sequence length="390" mass="42967">MEFNLNELKRKRYVPAKNTVFGDAIFLVLSALRDGKYHHIETTPKFPVSVDEFLMNGRTDFVIGRDFGRTFKAMDADTSDPSLSVRWFDASGKQHDQSSRNSPGKLPVEVHIGIPYDHLLHAASKGNNAVRLEENGAIIVDYVRAEKSMLLANTRYPYQISGPNYIADLLASLCPQASSSTTDSSQSAPTESNPNHDPADKITDVAKQGSFVEPTEHRQQSQREGSTSIGDDRSLKKLPEATDRGVQLTEKAVEPVTTHSPASESEVTNGATSHAHLPNNSTEAGDNEAHLSTAKPAASKRNVLGSSSDSTLNTLDTAPTQPPKKKARPDKKEGAARVIKARPTTVHGRDRHDRNRYRDGLGDLEGDEENDTEEMSLTQHKHERRSRRKT</sequence>
<evidence type="ECO:0000256" key="1">
    <source>
        <dbReference type="SAM" id="MobiDB-lite"/>
    </source>
</evidence>
<feature type="compositionally biased region" description="Basic residues" evidence="1">
    <location>
        <begin position="379"/>
        <end position="390"/>
    </location>
</feature>